<dbReference type="SUPFAM" id="SSF56925">
    <property type="entry name" value="OMPA-like"/>
    <property type="match status" value="1"/>
</dbReference>
<evidence type="ECO:0000256" key="3">
    <source>
        <dbReference type="ARBA" id="ARBA00022452"/>
    </source>
</evidence>
<keyword evidence="2" id="KW-0813">Transport</keyword>
<dbReference type="PANTHER" id="PTHR30329">
    <property type="entry name" value="STATOR ELEMENT OF FLAGELLAR MOTOR COMPLEX"/>
    <property type="match status" value="1"/>
</dbReference>
<dbReference type="GO" id="GO:0046930">
    <property type="term" value="C:pore complex"/>
    <property type="evidence" value="ECO:0007669"/>
    <property type="project" value="UniProtKB-KW"/>
</dbReference>
<evidence type="ECO:0000256" key="7">
    <source>
        <dbReference type="ARBA" id="ARBA00023114"/>
    </source>
</evidence>
<dbReference type="GO" id="GO:0015288">
    <property type="term" value="F:porin activity"/>
    <property type="evidence" value="ECO:0007669"/>
    <property type="project" value="UniProtKB-KW"/>
</dbReference>
<dbReference type="SUPFAM" id="SSF103088">
    <property type="entry name" value="OmpA-like"/>
    <property type="match status" value="1"/>
</dbReference>
<feature type="signal peptide" evidence="11">
    <location>
        <begin position="1"/>
        <end position="22"/>
    </location>
</feature>
<keyword evidence="14" id="KW-1185">Reference proteome</keyword>
<dbReference type="GO" id="GO:0006811">
    <property type="term" value="P:monoatomic ion transport"/>
    <property type="evidence" value="ECO:0007669"/>
    <property type="project" value="UniProtKB-KW"/>
</dbReference>
<dbReference type="PROSITE" id="PS51123">
    <property type="entry name" value="OMPA_2"/>
    <property type="match status" value="1"/>
</dbReference>
<comment type="subcellular location">
    <subcellularLocation>
        <location evidence="1">Cell outer membrane</location>
        <topology evidence="1">Multi-pass membrane protein</topology>
    </subcellularLocation>
</comment>
<accession>A0A4P9VQN6</accession>
<protein>
    <submittedName>
        <fullName evidence="13">OmpA family protein</fullName>
    </submittedName>
</protein>
<dbReference type="InterPro" id="IPR006664">
    <property type="entry name" value="OMP_bac"/>
</dbReference>
<keyword evidence="6" id="KW-0406">Ion transport</keyword>
<dbReference type="Proteomes" id="UP000257039">
    <property type="component" value="Unassembled WGS sequence"/>
</dbReference>
<evidence type="ECO:0000256" key="10">
    <source>
        <dbReference type="PROSITE-ProRule" id="PRU00473"/>
    </source>
</evidence>
<evidence type="ECO:0000256" key="4">
    <source>
        <dbReference type="ARBA" id="ARBA00022692"/>
    </source>
</evidence>
<keyword evidence="5 11" id="KW-0732">Signal</keyword>
<evidence type="ECO:0000313" key="14">
    <source>
        <dbReference type="Proteomes" id="UP000257039"/>
    </source>
</evidence>
<sequence>MKKLSLFATGVIFALASHSVVAEEEVVPHAYVAPSFGKYFFDNERDIEDDYLYSLDFGYQINSNLAVQFGFGKINDTENPGLDNSIDAKWYHLDSLYYIAPVGKWKPYALASAAHMRIDPSNAGTDDETLLGLGVGVERELTDRLALRADVRDYYSLDNETHDQAVMFSVKLALGETKRKIVRQEPPPPAPQPKEIYVDKPVSIRLNIEFDFDKAVIKPEFYPELEKVASFLQRYSNIHVTIEGHTDSVGNDAYNLMLSQSRADAVRQALIEQYSIQPGRLTAIGKGESEPVADNGSPEGRQRNRRVIANIKAVEKVKKVITE</sequence>
<dbReference type="RefSeq" id="WP_027708539.1">
    <property type="nucleotide sequence ID" value="NZ_JAEVHG010000001.1"/>
</dbReference>
<dbReference type="Gene3D" id="3.30.1330.60">
    <property type="entry name" value="OmpA-like domain"/>
    <property type="match status" value="1"/>
</dbReference>
<reference evidence="13 14" key="1">
    <citation type="submission" date="2017-04" db="EMBL/GenBank/DDBJ databases">
        <title>Draft genome sequence of Zooshikella ganghwensis VG4 isolated from Red Sea sediments.</title>
        <authorList>
            <person name="Rehman Z."/>
            <person name="Alam I."/>
            <person name="Kamau A."/>
            <person name="Bajic V."/>
            <person name="Leiknes T."/>
        </authorList>
    </citation>
    <scope>NUCLEOTIDE SEQUENCE [LARGE SCALE GENOMIC DNA]</scope>
    <source>
        <strain evidence="13 14">VG4</strain>
    </source>
</reference>
<dbReference type="Gene3D" id="2.40.160.20">
    <property type="match status" value="1"/>
</dbReference>
<dbReference type="InterPro" id="IPR027385">
    <property type="entry name" value="Beta-barrel_OMP"/>
</dbReference>
<evidence type="ECO:0000256" key="2">
    <source>
        <dbReference type="ARBA" id="ARBA00022448"/>
    </source>
</evidence>
<organism evidence="13 14">
    <name type="scientific">Zooshikella ganghwensis</name>
    <dbReference type="NCBI Taxonomy" id="202772"/>
    <lineage>
        <taxon>Bacteria</taxon>
        <taxon>Pseudomonadati</taxon>
        <taxon>Pseudomonadota</taxon>
        <taxon>Gammaproteobacteria</taxon>
        <taxon>Oceanospirillales</taxon>
        <taxon>Zooshikellaceae</taxon>
        <taxon>Zooshikella</taxon>
    </lineage>
</organism>
<evidence type="ECO:0000256" key="9">
    <source>
        <dbReference type="ARBA" id="ARBA00023237"/>
    </source>
</evidence>
<keyword evidence="3" id="KW-1134">Transmembrane beta strand</keyword>
<keyword evidence="4" id="KW-0812">Transmembrane</keyword>
<feature type="chain" id="PRO_5020850115" evidence="11">
    <location>
        <begin position="23"/>
        <end position="323"/>
    </location>
</feature>
<dbReference type="AlphaFoldDB" id="A0A4P9VQN6"/>
<dbReference type="InterPro" id="IPR011250">
    <property type="entry name" value="OMP/PagP_B-barrel"/>
</dbReference>
<keyword evidence="9" id="KW-0998">Cell outer membrane</keyword>
<keyword evidence="8 10" id="KW-0472">Membrane</keyword>
<dbReference type="GO" id="GO:0009279">
    <property type="term" value="C:cell outer membrane"/>
    <property type="evidence" value="ECO:0007669"/>
    <property type="project" value="UniProtKB-SubCell"/>
</dbReference>
<proteinExistence type="predicted"/>
<evidence type="ECO:0000256" key="8">
    <source>
        <dbReference type="ARBA" id="ARBA00023136"/>
    </source>
</evidence>
<dbReference type="InterPro" id="IPR036737">
    <property type="entry name" value="OmpA-like_sf"/>
</dbReference>
<feature type="domain" description="OmpA-like" evidence="12">
    <location>
        <begin position="197"/>
        <end position="315"/>
    </location>
</feature>
<evidence type="ECO:0000313" key="13">
    <source>
        <dbReference type="EMBL" id="RDH45346.1"/>
    </source>
</evidence>
<evidence type="ECO:0000256" key="5">
    <source>
        <dbReference type="ARBA" id="ARBA00022729"/>
    </source>
</evidence>
<dbReference type="InterPro" id="IPR050330">
    <property type="entry name" value="Bact_OuterMem_StrucFunc"/>
</dbReference>
<name>A0A4P9VQN6_9GAMM</name>
<dbReference type="PANTHER" id="PTHR30329:SF21">
    <property type="entry name" value="LIPOPROTEIN YIAD-RELATED"/>
    <property type="match status" value="1"/>
</dbReference>
<dbReference type="Pfam" id="PF13505">
    <property type="entry name" value="OMP_b-brl"/>
    <property type="match status" value="1"/>
</dbReference>
<evidence type="ECO:0000256" key="11">
    <source>
        <dbReference type="SAM" id="SignalP"/>
    </source>
</evidence>
<keyword evidence="7" id="KW-0626">Porin</keyword>
<dbReference type="Pfam" id="PF00691">
    <property type="entry name" value="OmpA"/>
    <property type="match status" value="1"/>
</dbReference>
<evidence type="ECO:0000256" key="1">
    <source>
        <dbReference type="ARBA" id="ARBA00004571"/>
    </source>
</evidence>
<dbReference type="EMBL" id="NDXW01000001">
    <property type="protein sequence ID" value="RDH45346.1"/>
    <property type="molecule type" value="Genomic_DNA"/>
</dbReference>
<gene>
    <name evidence="13" type="ORF">B9G39_18875</name>
</gene>
<dbReference type="InterPro" id="IPR006665">
    <property type="entry name" value="OmpA-like"/>
</dbReference>
<evidence type="ECO:0000256" key="6">
    <source>
        <dbReference type="ARBA" id="ARBA00023065"/>
    </source>
</evidence>
<dbReference type="PRINTS" id="PR01021">
    <property type="entry name" value="OMPADOMAIN"/>
</dbReference>
<comment type="caution">
    <text evidence="13">The sequence shown here is derived from an EMBL/GenBank/DDBJ whole genome shotgun (WGS) entry which is preliminary data.</text>
</comment>
<evidence type="ECO:0000259" key="12">
    <source>
        <dbReference type="PROSITE" id="PS51123"/>
    </source>
</evidence>
<dbReference type="CDD" id="cd07185">
    <property type="entry name" value="OmpA_C-like"/>
    <property type="match status" value="1"/>
</dbReference>